<dbReference type="PANTHER" id="PTHR16026">
    <property type="entry name" value="CARTILAGE ACIDIC PROTEIN 1"/>
    <property type="match status" value="1"/>
</dbReference>
<name>A0ABP8CJS8_9FLAO</name>
<dbReference type="InterPro" id="IPR016119">
    <property type="entry name" value="Br/Cl_peroxidase_C"/>
</dbReference>
<dbReference type="Gene3D" id="1.10.606.10">
    <property type="entry name" value="Vanadium-containing Chloroperoxidase, domain 2"/>
    <property type="match status" value="1"/>
</dbReference>
<dbReference type="NCBIfam" id="TIGR04183">
    <property type="entry name" value="Por_Secre_tail"/>
    <property type="match status" value="1"/>
</dbReference>
<evidence type="ECO:0000313" key="6">
    <source>
        <dbReference type="Proteomes" id="UP001501682"/>
    </source>
</evidence>
<protein>
    <recommendedName>
        <fullName evidence="7">Por secretion system C-terminal sorting domain-containing protein</fullName>
    </recommendedName>
</protein>
<dbReference type="InterPro" id="IPR028994">
    <property type="entry name" value="Integrin_alpha_N"/>
</dbReference>
<dbReference type="InterPro" id="IPR027039">
    <property type="entry name" value="Crtac1"/>
</dbReference>
<evidence type="ECO:0000259" key="4">
    <source>
        <dbReference type="Pfam" id="PF21167"/>
    </source>
</evidence>
<dbReference type="SUPFAM" id="SSF69318">
    <property type="entry name" value="Integrin alpha N-terminal domain"/>
    <property type="match status" value="1"/>
</dbReference>
<evidence type="ECO:0000313" key="5">
    <source>
        <dbReference type="EMBL" id="GAA4239964.1"/>
    </source>
</evidence>
<dbReference type="PANTHER" id="PTHR16026:SF0">
    <property type="entry name" value="CARTILAGE ACIDIC PROTEIN 1"/>
    <property type="match status" value="1"/>
</dbReference>
<feature type="domain" description="ASPIC/UnbV" evidence="2">
    <location>
        <begin position="429"/>
        <end position="494"/>
    </location>
</feature>
<dbReference type="Pfam" id="PF13517">
    <property type="entry name" value="FG-GAP_3"/>
    <property type="match status" value="2"/>
</dbReference>
<feature type="domain" description="Secretion system C-terminal sorting" evidence="3">
    <location>
        <begin position="1257"/>
        <end position="1324"/>
    </location>
</feature>
<comment type="caution">
    <text evidence="5">The sequence shown here is derived from an EMBL/GenBank/DDBJ whole genome shotgun (WGS) entry which is preliminary data.</text>
</comment>
<dbReference type="CDD" id="cd03398">
    <property type="entry name" value="PAP2_haloperoxidase"/>
    <property type="match status" value="1"/>
</dbReference>
<evidence type="ECO:0000259" key="2">
    <source>
        <dbReference type="Pfam" id="PF07593"/>
    </source>
</evidence>
<dbReference type="SUPFAM" id="SSF48317">
    <property type="entry name" value="Acid phosphatase/Vanadium-dependent haloperoxidase"/>
    <property type="match status" value="1"/>
</dbReference>
<evidence type="ECO:0000259" key="3">
    <source>
        <dbReference type="Pfam" id="PF18962"/>
    </source>
</evidence>
<accession>A0ABP8CJS8</accession>
<reference evidence="6" key="1">
    <citation type="journal article" date="2019" name="Int. J. Syst. Evol. Microbiol.">
        <title>The Global Catalogue of Microorganisms (GCM) 10K type strain sequencing project: providing services to taxonomists for standard genome sequencing and annotation.</title>
        <authorList>
            <consortium name="The Broad Institute Genomics Platform"/>
            <consortium name="The Broad Institute Genome Sequencing Center for Infectious Disease"/>
            <person name="Wu L."/>
            <person name="Ma J."/>
        </authorList>
    </citation>
    <scope>NUCLEOTIDE SEQUENCE [LARGE SCALE GENOMIC DNA]</scope>
    <source>
        <strain evidence="6">JCM 17633</strain>
    </source>
</reference>
<dbReference type="InterPro" id="IPR011519">
    <property type="entry name" value="UnbV_ASPIC"/>
</dbReference>
<evidence type="ECO:0008006" key="7">
    <source>
        <dbReference type="Google" id="ProtNLM"/>
    </source>
</evidence>
<dbReference type="Gene3D" id="2.130.10.130">
    <property type="entry name" value="Integrin alpha, N-terminal"/>
    <property type="match status" value="2"/>
</dbReference>
<dbReference type="InterPro" id="IPR013517">
    <property type="entry name" value="FG-GAP"/>
</dbReference>
<feature type="domain" description="DUF6851" evidence="4">
    <location>
        <begin position="659"/>
        <end position="806"/>
    </location>
</feature>
<dbReference type="InterPro" id="IPR026444">
    <property type="entry name" value="Secre_tail"/>
</dbReference>
<dbReference type="EMBL" id="BAABCB010000002">
    <property type="protein sequence ID" value="GAA4239964.1"/>
    <property type="molecule type" value="Genomic_DNA"/>
</dbReference>
<dbReference type="InterPro" id="IPR049283">
    <property type="entry name" value="DUF6851"/>
</dbReference>
<dbReference type="Pfam" id="PF07593">
    <property type="entry name" value="UnbV_ASPIC"/>
    <property type="match status" value="1"/>
</dbReference>
<organism evidence="5 6">
    <name type="scientific">Winogradskyella damuponensis</name>
    <dbReference type="NCBI Taxonomy" id="943939"/>
    <lineage>
        <taxon>Bacteria</taxon>
        <taxon>Pseudomonadati</taxon>
        <taxon>Bacteroidota</taxon>
        <taxon>Flavobacteriia</taxon>
        <taxon>Flavobacteriales</taxon>
        <taxon>Flavobacteriaceae</taxon>
        <taxon>Winogradskyella</taxon>
    </lineage>
</organism>
<dbReference type="Pfam" id="PF18962">
    <property type="entry name" value="Por_Secre_tail"/>
    <property type="match status" value="1"/>
</dbReference>
<evidence type="ECO:0000256" key="1">
    <source>
        <dbReference type="ARBA" id="ARBA00022729"/>
    </source>
</evidence>
<keyword evidence="1" id="KW-0732">Signal</keyword>
<dbReference type="Proteomes" id="UP001501682">
    <property type="component" value="Unassembled WGS sequence"/>
</dbReference>
<dbReference type="InterPro" id="IPR036938">
    <property type="entry name" value="PAP2/HPO_sf"/>
</dbReference>
<proteinExistence type="predicted"/>
<sequence length="1329" mass="148052">MFFIFQDVNAQTFNRVENTVGLGVLRENNGVAVADYDGDNDLDIFVVAKAKDDPTSPKTLSRLFRNNNDGTFTDVTEIAGFTNLLLQEEGGGEYFGLAGNKNGAFWGDFNNDGFPDLFLTYSLKVQLWQNLGNGTFVNITESAGFTTFNECYNTGATWFDYNNDGYLDIYINDWSGCGTNQLYKNNGDNTFEDVTVEIGLFSDVSRHSYTALPFDFNQDGFMDLLVSNDLSKANYVYINNNGNSFVEQAADYGLATMGDDMGITIGDHNNDGHFDLFITTIDQNFFLRNNGDNSFSEQAEAYEINATGWSWGTRFSDFDLDGDEDLFIANGYDLGNRSAEQNFYFRNAFVEGEDKFYNVSAQLQLNDLTISVEAIDWDYDNDGDIDLFITNSDRPSFLYENKTLNFDTTDPAVHFFKIQLEGTTSNRDAIGTIVTLTTENGSLKRYYSGVGLLSQSLQAVHFGLGEATTITELEIKWPSGLIETYNDLSVDTTIKAIEGQGYEELNIIPSQKTYGCTDPLSCSYNPNATLDDGSCSYILPNTIVGNLSSSFLSTEVYTYSIGAESIANWQVVGGEILSGQGTDTITVKWHIEESGSVTVTESTEDCISLATSVQVNLNADNLPEDISIARLWNEALLEAIRRDYARPTIHARNLFHSSVAMYDIWAIYDDVARPYLIGNTVNGFSSTLSDFTPSESIEESEKEAISFAMYRLLSHRFQNSPNVEITQARFDLLMDKLGYDTSFTSLLYENGSAAALGNFVGQILIDYGLQDGAREATGYDNGYYEPINVPYALDVSFHPPINDPNRWEPLSLETYIDQSGNIVEGNVPPFLSPEWGNVLPFALKEEDKVAYERDGNVFNVYHDPSNPPYISTTENTSESEAYKWGFSMVSVWQSHLDPSDNVMWDISPSAIGNVDISTFPTNYADYPSFYNFTEGGSNSNGHAINPFTGNPYEPNIVPRGDYTRVLAEFWADGPDSETPPGHWFTLLNYVSDHQEFEKRFEGEGDILPPLEWDVKSYFILGGGMHDAAISGWSIKGWYDYIRPISAIRYMATQGQSSDPSLSNYSVSGIELIDGYIEVVELGDPLAGLTNENVGKIKMYTWKGHDYISNTETDQAGVGWILAEDWYPYQRPTFVTPPFAGFVSGHSTYSRAAAELMTMITGDEFFPGGIAEFVAKKNEFLVFEEGPSQDVVLQWATYRDASDQTSLSRIWGGIHPPADDIPGRFIGQVVAEDAFSFAIPYFEGEELSVTEVASEMGVYPNPTTNGKLHISNTKTNDRIEVYDMRGRKIEIRDRGYNELTNTTTITLTNTEIGLYLLKVNTSTTMIVVNN</sequence>
<keyword evidence="6" id="KW-1185">Reference proteome</keyword>
<gene>
    <name evidence="5" type="ORF">GCM10022292_00500</name>
</gene>
<dbReference type="Pfam" id="PF21167">
    <property type="entry name" value="DUF6851"/>
    <property type="match status" value="1"/>
</dbReference>